<protein>
    <submittedName>
        <fullName evidence="1">Uncharacterized protein</fullName>
    </submittedName>
</protein>
<name>A0ABY5HH30_9GAMM</name>
<reference evidence="1" key="1">
    <citation type="submission" date="2021-04" db="EMBL/GenBank/DDBJ databases">
        <title>Oceanospirillales bacteria with DddD are important DMSP degraders in coastal seawater.</title>
        <authorList>
            <person name="Liu J."/>
        </authorList>
    </citation>
    <scope>NUCLEOTIDE SEQUENCE</scope>
    <source>
        <strain evidence="1">D13-1</strain>
    </source>
</reference>
<gene>
    <name evidence="1" type="ORF">KDW95_20830</name>
</gene>
<dbReference type="EMBL" id="CP073347">
    <property type="protein sequence ID" value="UTW11667.1"/>
    <property type="molecule type" value="Genomic_DNA"/>
</dbReference>
<sequence length="247" mass="27085">MQSFISFIEQLVELGAALAWPATVLAVLYYLRDPAGDLLQALADRIKDPRSEVSIGREGLAIKSRLEALEIDQEQTKSLTLQALGVSERGMQEPGTQSIELDADLLRLADDYLAIDDPSWSKRVRLKDAAAMQMADLVITRNIPRQLMAQQQHEGIILALAAASHALPTADDTELLVQVAGEAQRLHVRYRILMAIGRLIERGLVDSDQADAIGHVLQSYKRGADVSLRNRLAYTENLIKAAAQPGA</sequence>
<proteinExistence type="predicted"/>
<evidence type="ECO:0000313" key="2">
    <source>
        <dbReference type="Proteomes" id="UP001058461"/>
    </source>
</evidence>
<organism evidence="1 2">
    <name type="scientific">Marinobacterium rhizophilum</name>
    <dbReference type="NCBI Taxonomy" id="420402"/>
    <lineage>
        <taxon>Bacteria</taxon>
        <taxon>Pseudomonadati</taxon>
        <taxon>Pseudomonadota</taxon>
        <taxon>Gammaproteobacteria</taxon>
        <taxon>Oceanospirillales</taxon>
        <taxon>Oceanospirillaceae</taxon>
        <taxon>Marinobacterium</taxon>
    </lineage>
</organism>
<keyword evidence="2" id="KW-1185">Reference proteome</keyword>
<dbReference type="RefSeq" id="WP_255853701.1">
    <property type="nucleotide sequence ID" value="NZ_CP073347.1"/>
</dbReference>
<dbReference type="Proteomes" id="UP001058461">
    <property type="component" value="Chromosome"/>
</dbReference>
<evidence type="ECO:0000313" key="1">
    <source>
        <dbReference type="EMBL" id="UTW11667.1"/>
    </source>
</evidence>
<accession>A0ABY5HH30</accession>